<name>A0ABP6CRF6_9ACTN</name>
<comment type="caution">
    <text evidence="1">The sequence shown here is derived from an EMBL/GenBank/DDBJ whole genome shotgun (WGS) entry which is preliminary data.</text>
</comment>
<evidence type="ECO:0000313" key="1">
    <source>
        <dbReference type="EMBL" id="GAA2626665.1"/>
    </source>
</evidence>
<gene>
    <name evidence="1" type="ORF">GCM10010411_74550</name>
</gene>
<proteinExistence type="predicted"/>
<organism evidence="1 2">
    <name type="scientific">Actinomadura fulvescens</name>
    <dbReference type="NCBI Taxonomy" id="46160"/>
    <lineage>
        <taxon>Bacteria</taxon>
        <taxon>Bacillati</taxon>
        <taxon>Actinomycetota</taxon>
        <taxon>Actinomycetes</taxon>
        <taxon>Streptosporangiales</taxon>
        <taxon>Thermomonosporaceae</taxon>
        <taxon>Actinomadura</taxon>
    </lineage>
</organism>
<reference evidence="2" key="1">
    <citation type="journal article" date="2019" name="Int. J. Syst. Evol. Microbiol.">
        <title>The Global Catalogue of Microorganisms (GCM) 10K type strain sequencing project: providing services to taxonomists for standard genome sequencing and annotation.</title>
        <authorList>
            <consortium name="The Broad Institute Genomics Platform"/>
            <consortium name="The Broad Institute Genome Sequencing Center for Infectious Disease"/>
            <person name="Wu L."/>
            <person name="Ma J."/>
        </authorList>
    </citation>
    <scope>NUCLEOTIDE SEQUENCE [LARGE SCALE GENOMIC DNA]</scope>
    <source>
        <strain evidence="2">JCM 6833</strain>
    </source>
</reference>
<keyword evidence="2" id="KW-1185">Reference proteome</keyword>
<protein>
    <submittedName>
        <fullName evidence="1">Uncharacterized protein</fullName>
    </submittedName>
</protein>
<dbReference type="EMBL" id="BAAATD010000013">
    <property type="protein sequence ID" value="GAA2626665.1"/>
    <property type="molecule type" value="Genomic_DNA"/>
</dbReference>
<sequence length="49" mass="5170">MTVRADHKTLLAMLAAERHWTHPDGVALGAGRAGTLHEPGLSVRGAQVL</sequence>
<accession>A0ABP6CRF6</accession>
<dbReference type="Proteomes" id="UP001501509">
    <property type="component" value="Unassembled WGS sequence"/>
</dbReference>
<evidence type="ECO:0000313" key="2">
    <source>
        <dbReference type="Proteomes" id="UP001501509"/>
    </source>
</evidence>